<dbReference type="InterPro" id="IPR003750">
    <property type="entry name" value="Put_MeTrfase-C9orf114-like"/>
</dbReference>
<evidence type="ECO:0000256" key="12">
    <source>
        <dbReference type="ARBA" id="ARBA00093639"/>
    </source>
</evidence>
<dbReference type="Proteomes" id="UP001165289">
    <property type="component" value="Unassembled WGS sequence"/>
</dbReference>
<evidence type="ECO:0000313" key="14">
    <source>
        <dbReference type="Proteomes" id="UP001165289"/>
    </source>
</evidence>
<keyword evidence="5" id="KW-0808">Transferase</keyword>
<comment type="catalytic activity">
    <reaction evidence="10">
        <text>uridine in 28S rRNA + S-adenosyl-L-methionine = N(3)-methyluridine in 28S rRNA + S-adenosyl-L-homocysteine + H(+)</text>
        <dbReference type="Rhea" id="RHEA:83635"/>
        <dbReference type="Rhea" id="RHEA-COMP:20178"/>
        <dbReference type="Rhea" id="RHEA-COMP:20181"/>
        <dbReference type="ChEBI" id="CHEBI:15378"/>
        <dbReference type="ChEBI" id="CHEBI:57856"/>
        <dbReference type="ChEBI" id="CHEBI:59789"/>
        <dbReference type="ChEBI" id="CHEBI:65315"/>
        <dbReference type="ChEBI" id="CHEBI:74502"/>
    </reaction>
    <physiologicalReaction direction="left-to-right" evidence="10">
        <dbReference type="Rhea" id="RHEA:83636"/>
    </physiologicalReaction>
</comment>
<dbReference type="PANTHER" id="PTHR12150:SF13">
    <property type="entry name" value="METHYLTRANSFERASE C9ORF114-RELATED"/>
    <property type="match status" value="1"/>
</dbReference>
<evidence type="ECO:0000256" key="9">
    <source>
        <dbReference type="ARBA" id="ARBA00079311"/>
    </source>
</evidence>
<dbReference type="InterPro" id="IPR012340">
    <property type="entry name" value="NA-bd_OB-fold"/>
</dbReference>
<reference evidence="13 14" key="1">
    <citation type="journal article" date="2023" name="BMC Biol.">
        <title>The compact genome of the sponge Oopsacas minuta (Hexactinellida) is lacking key metazoan core genes.</title>
        <authorList>
            <person name="Santini S."/>
            <person name="Schenkelaars Q."/>
            <person name="Jourda C."/>
            <person name="Duchesne M."/>
            <person name="Belahbib H."/>
            <person name="Rocher C."/>
            <person name="Selva M."/>
            <person name="Riesgo A."/>
            <person name="Vervoort M."/>
            <person name="Leys S.P."/>
            <person name="Kodjabachian L."/>
            <person name="Le Bivic A."/>
            <person name="Borchiellini C."/>
            <person name="Claverie J.M."/>
            <person name="Renard E."/>
        </authorList>
    </citation>
    <scope>NUCLEOTIDE SEQUENCE [LARGE SCALE GENOMIC DNA]</scope>
    <source>
        <strain evidence="13">SPO-2</strain>
    </source>
</reference>
<name>A0AAV7KJ81_9METZ</name>
<comment type="subcellular location">
    <subcellularLocation>
        <location evidence="1">Cytoplasm</location>
    </subcellularLocation>
</comment>
<keyword evidence="4 13" id="KW-0489">Methyltransferase</keyword>
<evidence type="ECO:0000256" key="1">
    <source>
        <dbReference type="ARBA" id="ARBA00004496"/>
    </source>
</evidence>
<evidence type="ECO:0000256" key="3">
    <source>
        <dbReference type="ARBA" id="ARBA00022490"/>
    </source>
</evidence>
<proteinExistence type="inferred from homology"/>
<evidence type="ECO:0000256" key="8">
    <source>
        <dbReference type="ARBA" id="ARBA00078957"/>
    </source>
</evidence>
<evidence type="ECO:0000256" key="10">
    <source>
        <dbReference type="ARBA" id="ARBA00093228"/>
    </source>
</evidence>
<dbReference type="EMBL" id="JAKMXF010000044">
    <property type="protein sequence ID" value="KAI6659996.1"/>
    <property type="molecule type" value="Genomic_DNA"/>
</dbReference>
<evidence type="ECO:0000256" key="11">
    <source>
        <dbReference type="ARBA" id="ARBA00093377"/>
    </source>
</evidence>
<protein>
    <recommendedName>
        <fullName evidence="12">28S rRNA (uridine-N(3))-methyltransferase</fullName>
    </recommendedName>
    <alternativeName>
        <fullName evidence="7">Centromere protein 32</fullName>
    </alternativeName>
    <alternativeName>
        <fullName evidence="9">Kinetochore-associated protein</fullName>
    </alternativeName>
    <alternativeName>
        <fullName evidence="8">SPOUT domain-containing methyltransferase 1</fullName>
    </alternativeName>
</protein>
<dbReference type="InterPro" id="IPR029028">
    <property type="entry name" value="Alpha/beta_knot_MTases"/>
</dbReference>
<dbReference type="Gene3D" id="2.40.50.140">
    <property type="entry name" value="Nucleic acid-binding proteins"/>
    <property type="match status" value="1"/>
</dbReference>
<evidence type="ECO:0000256" key="6">
    <source>
        <dbReference type="ARBA" id="ARBA00062137"/>
    </source>
</evidence>
<comment type="function">
    <text evidence="11">S-adenosyl-L-methionine-dependent methyltransferase that specifically methylates the N3 position of a uridine in 28S rRNA. Required for association of the centrosomes with the poles of the bipolar mitotic spindle during metaphase. Also involved in chromosome alignment. May promote centrosome maturation probably by recruiting A-kinase anchor protein AKAP9 to centrosomes in early mitosis. Binds specifically to miRNA MIR145 hairpin, regulates MIR145 expression at a postranscriptional level.</text>
</comment>
<keyword evidence="14" id="KW-1185">Reference proteome</keyword>
<dbReference type="FunFam" id="2.40.50.140:FF:000170">
    <property type="entry name" value="SPOUT domain containing methyltransferase 1"/>
    <property type="match status" value="1"/>
</dbReference>
<comment type="similarity">
    <text evidence="2">Belongs to the class IV-like SAM-binding methyltransferase superfamily.</text>
</comment>
<dbReference type="InterPro" id="IPR029026">
    <property type="entry name" value="tRNA_m1G_MTases_N"/>
</dbReference>
<evidence type="ECO:0000256" key="7">
    <source>
        <dbReference type="ARBA" id="ARBA00075627"/>
    </source>
</evidence>
<evidence type="ECO:0000313" key="13">
    <source>
        <dbReference type="EMBL" id="KAI6659996.1"/>
    </source>
</evidence>
<evidence type="ECO:0000256" key="2">
    <source>
        <dbReference type="ARBA" id="ARBA00009841"/>
    </source>
</evidence>
<keyword evidence="3" id="KW-0963">Cytoplasm</keyword>
<dbReference type="GO" id="GO:0008168">
    <property type="term" value="F:methyltransferase activity"/>
    <property type="evidence" value="ECO:0007669"/>
    <property type="project" value="UniProtKB-KW"/>
</dbReference>
<dbReference type="SUPFAM" id="SSF50249">
    <property type="entry name" value="Nucleic acid-binding proteins"/>
    <property type="match status" value="1"/>
</dbReference>
<gene>
    <name evidence="13" type="ORF">LOD99_14337</name>
</gene>
<dbReference type="Gene3D" id="3.40.1280.10">
    <property type="match status" value="1"/>
</dbReference>
<comment type="caution">
    <text evidence="13">The sequence shown here is derived from an EMBL/GenBank/DDBJ whole genome shotgun (WGS) entry which is preliminary data.</text>
</comment>
<sequence>MDTERRKKSRKRKLTESQLIINELDKKAAQEKEHDSKKLTNDIIPRKPTVSIALPGSILSSVPTDELKTYVIGQVARAAALFNISELIIFNEMSTNPQALSARNINLMFVHVLKYLETPQYLRKIIFPKHPDLQHVGLLHPLNCSHHMKQDEWSEYREGVVLDRPSKKKRGSYVNVGLIKDARVDMCIQPGVRVTVKMQEPDINRELRHYRGSVVSPLEPFETDIYWGYLVRYAISFSSVFSESTYNQPYDLIIGTSDKGEDISSINFPNKFKHCLIVFGGLAGLETCLEGDDELKVEDVKLLFDYYLNCCPRQGCKTIRTEEAIFITLSSLQGKLL</sequence>
<evidence type="ECO:0000256" key="5">
    <source>
        <dbReference type="ARBA" id="ARBA00022679"/>
    </source>
</evidence>
<organism evidence="13 14">
    <name type="scientific">Oopsacas minuta</name>
    <dbReference type="NCBI Taxonomy" id="111878"/>
    <lineage>
        <taxon>Eukaryota</taxon>
        <taxon>Metazoa</taxon>
        <taxon>Porifera</taxon>
        <taxon>Hexactinellida</taxon>
        <taxon>Hexasterophora</taxon>
        <taxon>Lyssacinosida</taxon>
        <taxon>Leucopsacidae</taxon>
        <taxon>Oopsacas</taxon>
    </lineage>
</organism>
<dbReference type="GO" id="GO:0005737">
    <property type="term" value="C:cytoplasm"/>
    <property type="evidence" value="ECO:0007669"/>
    <property type="project" value="UniProtKB-SubCell"/>
</dbReference>
<dbReference type="CDD" id="cd18086">
    <property type="entry name" value="HsC9orf114-like"/>
    <property type="match status" value="1"/>
</dbReference>
<accession>A0AAV7KJ81</accession>
<dbReference type="PANTHER" id="PTHR12150">
    <property type="entry name" value="CLASS IV SAM-BINDING METHYLTRANSFERASE-RELATED"/>
    <property type="match status" value="1"/>
</dbReference>
<dbReference type="Pfam" id="PF02598">
    <property type="entry name" value="Methyltrn_RNA_3"/>
    <property type="match status" value="1"/>
</dbReference>
<evidence type="ECO:0000256" key="4">
    <source>
        <dbReference type="ARBA" id="ARBA00022603"/>
    </source>
</evidence>
<comment type="subunit">
    <text evidence="6">Interacts with INCA1.</text>
</comment>
<dbReference type="SUPFAM" id="SSF75217">
    <property type="entry name" value="alpha/beta knot"/>
    <property type="match status" value="1"/>
</dbReference>
<dbReference type="AlphaFoldDB" id="A0AAV7KJ81"/>
<dbReference type="GO" id="GO:0032259">
    <property type="term" value="P:methylation"/>
    <property type="evidence" value="ECO:0007669"/>
    <property type="project" value="UniProtKB-KW"/>
</dbReference>